<dbReference type="Proteomes" id="UP001374803">
    <property type="component" value="Chromosome"/>
</dbReference>
<proteinExistence type="predicted"/>
<evidence type="ECO:0000313" key="2">
    <source>
        <dbReference type="Proteomes" id="UP001374803"/>
    </source>
</evidence>
<dbReference type="RefSeq" id="WP_394834441.1">
    <property type="nucleotide sequence ID" value="NZ_CP089929.1"/>
</dbReference>
<dbReference type="SUPFAM" id="SSF111069">
    <property type="entry name" value="Hypothetical protein yfbM"/>
    <property type="match status" value="1"/>
</dbReference>
<evidence type="ECO:0000313" key="1">
    <source>
        <dbReference type="EMBL" id="WXB04797.1"/>
    </source>
</evidence>
<reference evidence="1" key="1">
    <citation type="submission" date="2021-12" db="EMBL/GenBank/DDBJ databases">
        <title>Discovery of the Pendulisporaceae a myxobacterial family with distinct sporulation behavior and unique specialized metabolism.</title>
        <authorList>
            <person name="Garcia R."/>
            <person name="Popoff A."/>
            <person name="Bader C.D."/>
            <person name="Loehr J."/>
            <person name="Walesch S."/>
            <person name="Walt C."/>
            <person name="Boldt J."/>
            <person name="Bunk B."/>
            <person name="Haeckl F.J.F.P.J."/>
            <person name="Gunesch A.P."/>
            <person name="Birkelbach J."/>
            <person name="Nuebel U."/>
            <person name="Pietschmann T."/>
            <person name="Bach T."/>
            <person name="Mueller R."/>
        </authorList>
    </citation>
    <scope>NUCLEOTIDE SEQUENCE</scope>
    <source>
        <strain evidence="1">MSr11367</strain>
    </source>
</reference>
<dbReference type="InterPro" id="IPR035944">
    <property type="entry name" value="YfbM-like_sf"/>
</dbReference>
<protein>
    <submittedName>
        <fullName evidence="1">YfbM family protein</fullName>
    </submittedName>
</protein>
<organism evidence="1 2">
    <name type="scientific">Pendulispora rubella</name>
    <dbReference type="NCBI Taxonomy" id="2741070"/>
    <lineage>
        <taxon>Bacteria</taxon>
        <taxon>Pseudomonadati</taxon>
        <taxon>Myxococcota</taxon>
        <taxon>Myxococcia</taxon>
        <taxon>Myxococcales</taxon>
        <taxon>Sorangiineae</taxon>
        <taxon>Pendulisporaceae</taxon>
        <taxon>Pendulispora</taxon>
    </lineage>
</organism>
<dbReference type="InterPro" id="IPR015068">
    <property type="entry name" value="DUF1877"/>
</dbReference>
<dbReference type="EMBL" id="CP089983">
    <property type="protein sequence ID" value="WXB04797.1"/>
    <property type="molecule type" value="Genomic_DNA"/>
</dbReference>
<gene>
    <name evidence="1" type="ORF">LVJ94_48880</name>
</gene>
<sequence length="185" mass="21371">MRLAREQYACDFDRATFLRSVEQGPERQLPAGVAERANKCERQRDEFWKWLFEHGVARRDVDRALPLEGAWMGLSWAYRGSRAMDLLFKEEVCAPFEDDGCGPIRLLTNGQVHIVLDALAERRVDEFGAHYEVGRVAWSARGCSPKSGEESYEYFAMLIAARQRLVAYLNDAKRYYRALLVWTDV</sequence>
<dbReference type="Pfam" id="PF08974">
    <property type="entry name" value="DUF1877"/>
    <property type="match status" value="1"/>
</dbReference>
<dbReference type="Gene3D" id="3.40.1760.10">
    <property type="entry name" value="YfbM-like super family"/>
    <property type="match status" value="1"/>
</dbReference>
<keyword evidence="2" id="KW-1185">Reference proteome</keyword>
<name>A0ABZ2L7U7_9BACT</name>
<accession>A0ABZ2L7U7</accession>